<evidence type="ECO:0000313" key="1">
    <source>
        <dbReference type="EMBL" id="GAH66264.1"/>
    </source>
</evidence>
<dbReference type="EMBL" id="BARU01026741">
    <property type="protein sequence ID" value="GAH66264.1"/>
    <property type="molecule type" value="Genomic_DNA"/>
</dbReference>
<accession>X1IJG3</accession>
<comment type="caution">
    <text evidence="1">The sequence shown here is derived from an EMBL/GenBank/DDBJ whole genome shotgun (WGS) entry which is preliminary data.</text>
</comment>
<gene>
    <name evidence="1" type="ORF">S03H2_42918</name>
</gene>
<reference evidence="1" key="1">
    <citation type="journal article" date="2014" name="Front. Microbiol.">
        <title>High frequency of phylogenetically diverse reductive dehalogenase-homologous genes in deep subseafloor sedimentary metagenomes.</title>
        <authorList>
            <person name="Kawai M."/>
            <person name="Futagami T."/>
            <person name="Toyoda A."/>
            <person name="Takaki Y."/>
            <person name="Nishi S."/>
            <person name="Hori S."/>
            <person name="Arai W."/>
            <person name="Tsubouchi T."/>
            <person name="Morono Y."/>
            <person name="Uchiyama I."/>
            <person name="Ito T."/>
            <person name="Fujiyama A."/>
            <person name="Inagaki F."/>
            <person name="Takami H."/>
        </authorList>
    </citation>
    <scope>NUCLEOTIDE SEQUENCE</scope>
    <source>
        <strain evidence="1">Expedition CK06-06</strain>
    </source>
</reference>
<protein>
    <submittedName>
        <fullName evidence="1">Uncharacterized protein</fullName>
    </submittedName>
</protein>
<dbReference type="AlphaFoldDB" id="X1IJG3"/>
<sequence>HLNRDEELFRQAVKFGKMGGYIDLTYILRVHKVIGYICYPASSVKLAFFE</sequence>
<feature type="non-terminal residue" evidence="1">
    <location>
        <position position="1"/>
    </location>
</feature>
<dbReference type="Gene3D" id="3.20.20.140">
    <property type="entry name" value="Metal-dependent hydrolases"/>
    <property type="match status" value="1"/>
</dbReference>
<proteinExistence type="predicted"/>
<name>X1IJG3_9ZZZZ</name>
<organism evidence="1">
    <name type="scientific">marine sediment metagenome</name>
    <dbReference type="NCBI Taxonomy" id="412755"/>
    <lineage>
        <taxon>unclassified sequences</taxon>
        <taxon>metagenomes</taxon>
        <taxon>ecological metagenomes</taxon>
    </lineage>
</organism>